<accession>A0A0L6UP75</accession>
<evidence type="ECO:0000313" key="1">
    <source>
        <dbReference type="EMBL" id="KNZ49645.1"/>
    </source>
</evidence>
<dbReference type="VEuPathDB" id="FungiDB:VP01_4883g2"/>
<dbReference type="Proteomes" id="UP000037035">
    <property type="component" value="Unassembled WGS sequence"/>
</dbReference>
<proteinExistence type="predicted"/>
<dbReference type="EMBL" id="LAVV01010035">
    <property type="protein sequence ID" value="KNZ49645.1"/>
    <property type="molecule type" value="Genomic_DNA"/>
</dbReference>
<evidence type="ECO:0000313" key="2">
    <source>
        <dbReference type="Proteomes" id="UP000037035"/>
    </source>
</evidence>
<reference evidence="1 2" key="1">
    <citation type="submission" date="2015-08" db="EMBL/GenBank/DDBJ databases">
        <title>Next Generation Sequencing and Analysis of the Genome of Puccinia sorghi L Schw, the Causal Agent of Maize Common Rust.</title>
        <authorList>
            <person name="Rochi L."/>
            <person name="Burguener G."/>
            <person name="Darino M."/>
            <person name="Turjanski A."/>
            <person name="Kreff E."/>
            <person name="Dieguez M.J."/>
            <person name="Sacco F."/>
        </authorList>
    </citation>
    <scope>NUCLEOTIDE SEQUENCE [LARGE SCALE GENOMIC DNA]</scope>
    <source>
        <strain evidence="1 2">RO10H11247</strain>
    </source>
</reference>
<comment type="caution">
    <text evidence="1">The sequence shown here is derived from an EMBL/GenBank/DDBJ whole genome shotgun (WGS) entry which is preliminary data.</text>
</comment>
<protein>
    <submittedName>
        <fullName evidence="1">Uncharacterized protein</fullName>
    </submittedName>
</protein>
<gene>
    <name evidence="1" type="ORF">VP01_4883g2</name>
</gene>
<name>A0A0L6UP75_9BASI</name>
<dbReference type="Pfam" id="PF14223">
    <property type="entry name" value="Retrotran_gag_2"/>
    <property type="match status" value="1"/>
</dbReference>
<dbReference type="AlphaFoldDB" id="A0A0L6UP75"/>
<sequence length="162" mass="19075">MIITPKATGSTQRLRKLKHTFRRVGQCRSSHATAFKNGQRDAQQCARMFNDFLYVKFQEDSVESLVTDIKVAIKKLVDVGIELPQYILAYLVLFKFPSLLQTLKRQIMHSDKELDIEYVCNHLIQFNYESRAESSREKRIHHGIGSIFFERENIWEKPREQL</sequence>
<organism evidence="1 2">
    <name type="scientific">Puccinia sorghi</name>
    <dbReference type="NCBI Taxonomy" id="27349"/>
    <lineage>
        <taxon>Eukaryota</taxon>
        <taxon>Fungi</taxon>
        <taxon>Dikarya</taxon>
        <taxon>Basidiomycota</taxon>
        <taxon>Pucciniomycotina</taxon>
        <taxon>Pucciniomycetes</taxon>
        <taxon>Pucciniales</taxon>
        <taxon>Pucciniaceae</taxon>
        <taxon>Puccinia</taxon>
    </lineage>
</organism>
<keyword evidence="2" id="KW-1185">Reference proteome</keyword>
<dbReference type="OrthoDB" id="10507339at2759"/>